<evidence type="ECO:0008006" key="4">
    <source>
        <dbReference type="Google" id="ProtNLM"/>
    </source>
</evidence>
<dbReference type="EMBL" id="JARQZJ010000004">
    <property type="protein sequence ID" value="KAK9870771.1"/>
    <property type="molecule type" value="Genomic_DNA"/>
</dbReference>
<dbReference type="InterPro" id="IPR019734">
    <property type="entry name" value="TPR_rpt"/>
</dbReference>
<dbReference type="Gene3D" id="1.25.40.10">
    <property type="entry name" value="Tetratricopeptide repeat domain"/>
    <property type="match status" value="1"/>
</dbReference>
<dbReference type="Proteomes" id="UP001431783">
    <property type="component" value="Unassembled WGS sequence"/>
</dbReference>
<dbReference type="SUPFAM" id="SSF48452">
    <property type="entry name" value="TPR-like"/>
    <property type="match status" value="1"/>
</dbReference>
<evidence type="ECO:0000256" key="1">
    <source>
        <dbReference type="PROSITE-ProRule" id="PRU00339"/>
    </source>
</evidence>
<dbReference type="AlphaFoldDB" id="A0AAW1TRM2"/>
<reference evidence="2 3" key="1">
    <citation type="submission" date="2023-03" db="EMBL/GenBank/DDBJ databases">
        <title>Genome insight into feeding habits of ladybird beetles.</title>
        <authorList>
            <person name="Li H.-S."/>
            <person name="Huang Y.-H."/>
            <person name="Pang H."/>
        </authorList>
    </citation>
    <scope>NUCLEOTIDE SEQUENCE [LARGE SCALE GENOMIC DNA]</scope>
    <source>
        <strain evidence="2">SYSU_2023b</strain>
        <tissue evidence="2">Whole body</tissue>
    </source>
</reference>
<sequence length="116" mass="13439">MPLEKPDIFNALSVYREIGIKLGGLEKFEKSLDYFDSALRRNPKDSRSLRGRAEYSAKANKYDDALEDIETLKQIDPDNIYVSAYESLVKYLCSEYEQAMVLNLRKQILRKNPIIS</sequence>
<feature type="repeat" description="TPR" evidence="1">
    <location>
        <begin position="12"/>
        <end position="45"/>
    </location>
</feature>
<accession>A0AAW1TRM2</accession>
<organism evidence="2 3">
    <name type="scientific">Henosepilachna vigintioctopunctata</name>
    <dbReference type="NCBI Taxonomy" id="420089"/>
    <lineage>
        <taxon>Eukaryota</taxon>
        <taxon>Metazoa</taxon>
        <taxon>Ecdysozoa</taxon>
        <taxon>Arthropoda</taxon>
        <taxon>Hexapoda</taxon>
        <taxon>Insecta</taxon>
        <taxon>Pterygota</taxon>
        <taxon>Neoptera</taxon>
        <taxon>Endopterygota</taxon>
        <taxon>Coleoptera</taxon>
        <taxon>Polyphaga</taxon>
        <taxon>Cucujiformia</taxon>
        <taxon>Coccinelloidea</taxon>
        <taxon>Coccinellidae</taxon>
        <taxon>Epilachninae</taxon>
        <taxon>Epilachnini</taxon>
        <taxon>Henosepilachna</taxon>
    </lineage>
</organism>
<dbReference type="SMART" id="SM00028">
    <property type="entry name" value="TPR"/>
    <property type="match status" value="2"/>
</dbReference>
<keyword evidence="1" id="KW-0802">TPR repeat</keyword>
<evidence type="ECO:0000313" key="3">
    <source>
        <dbReference type="Proteomes" id="UP001431783"/>
    </source>
</evidence>
<evidence type="ECO:0000313" key="2">
    <source>
        <dbReference type="EMBL" id="KAK9870771.1"/>
    </source>
</evidence>
<proteinExistence type="predicted"/>
<gene>
    <name evidence="2" type="ORF">WA026_009732</name>
</gene>
<name>A0AAW1TRM2_9CUCU</name>
<dbReference type="PROSITE" id="PS50005">
    <property type="entry name" value="TPR"/>
    <property type="match status" value="1"/>
</dbReference>
<keyword evidence="3" id="KW-1185">Reference proteome</keyword>
<dbReference type="InterPro" id="IPR011990">
    <property type="entry name" value="TPR-like_helical_dom_sf"/>
</dbReference>
<comment type="caution">
    <text evidence="2">The sequence shown here is derived from an EMBL/GenBank/DDBJ whole genome shotgun (WGS) entry which is preliminary data.</text>
</comment>
<protein>
    <recommendedName>
        <fullName evidence="4">Tetratricopeptide repeat protein</fullName>
    </recommendedName>
</protein>